<dbReference type="EMBL" id="AOMB01000033">
    <property type="protein sequence ID" value="EMA37654.1"/>
    <property type="molecule type" value="Genomic_DNA"/>
</dbReference>
<dbReference type="eggNOG" id="ENOG502N5H0">
    <property type="taxonomic scope" value="Archaea"/>
</dbReference>
<feature type="region of interest" description="Disordered" evidence="1">
    <location>
        <begin position="161"/>
        <end position="184"/>
    </location>
</feature>
<proteinExistence type="predicted"/>
<dbReference type="AlphaFoldDB" id="M0LZ71"/>
<protein>
    <submittedName>
        <fullName evidence="2">Uncharacterized protein</fullName>
    </submittedName>
</protein>
<sequence length="184" mass="20404">MVDRNDRIVRAAADEGESLLVDDFVRLVEQYHDNDRAGVARETLDAYARRLEDERPDFDADAFLGAIDDRLTDDGYATDAFYRLDDDRVSVYPAQWHDDLGGETDLREYVRYLGALEPGAGAELGGAGRGVPEHELLDAVGVLGGTDPDAAKAELERLRDGGELVEDADQHPNARVRFPDTERE</sequence>
<keyword evidence="3" id="KW-1185">Reference proteome</keyword>
<name>M0LZ71_9EURY</name>
<organism evidence="2 3">
    <name type="scientific">Halococcus hamelinensis 100A6</name>
    <dbReference type="NCBI Taxonomy" id="1132509"/>
    <lineage>
        <taxon>Archaea</taxon>
        <taxon>Methanobacteriati</taxon>
        <taxon>Methanobacteriota</taxon>
        <taxon>Stenosarchaea group</taxon>
        <taxon>Halobacteria</taxon>
        <taxon>Halobacteriales</taxon>
        <taxon>Halococcaceae</taxon>
        <taxon>Halococcus</taxon>
    </lineage>
</organism>
<dbReference type="Proteomes" id="UP000011566">
    <property type="component" value="Unassembled WGS sequence"/>
</dbReference>
<reference evidence="2 3" key="1">
    <citation type="journal article" date="2014" name="PLoS Genet.">
        <title>Phylogenetically driven sequencing of extremely halophilic archaea reveals strategies for static and dynamic osmo-response.</title>
        <authorList>
            <person name="Becker E.A."/>
            <person name="Seitzer P.M."/>
            <person name="Tritt A."/>
            <person name="Larsen D."/>
            <person name="Krusor M."/>
            <person name="Yao A.I."/>
            <person name="Wu D."/>
            <person name="Madern D."/>
            <person name="Eisen J.A."/>
            <person name="Darling A.E."/>
            <person name="Facciotti M.T."/>
        </authorList>
    </citation>
    <scope>NUCLEOTIDE SEQUENCE [LARGE SCALE GENOMIC DNA]</scope>
    <source>
        <strain evidence="2 3">100A6</strain>
    </source>
</reference>
<evidence type="ECO:0000313" key="3">
    <source>
        <dbReference type="Proteomes" id="UP000011566"/>
    </source>
</evidence>
<accession>M0LZ71</accession>
<dbReference type="RefSeq" id="WP_007694103.1">
    <property type="nucleotide sequence ID" value="NZ_AJRK01000039.1"/>
</dbReference>
<dbReference type="PATRIC" id="fig|1132509.6.peg.2688"/>
<gene>
    <name evidence="2" type="ORF">C447_11800</name>
</gene>
<dbReference type="OrthoDB" id="299301at2157"/>
<evidence type="ECO:0000256" key="1">
    <source>
        <dbReference type="SAM" id="MobiDB-lite"/>
    </source>
</evidence>
<evidence type="ECO:0000313" key="2">
    <source>
        <dbReference type="EMBL" id="EMA37654.1"/>
    </source>
</evidence>
<comment type="caution">
    <text evidence="2">The sequence shown here is derived from an EMBL/GenBank/DDBJ whole genome shotgun (WGS) entry which is preliminary data.</text>
</comment>